<reference evidence="1" key="2">
    <citation type="journal article" date="2022" name="New Phytol.">
        <title>Evolutionary transition to the ectomycorrhizal habit in the genomes of a hyperdiverse lineage of mushroom-forming fungi.</title>
        <authorList>
            <person name="Looney B."/>
            <person name="Miyauchi S."/>
            <person name="Morin E."/>
            <person name="Drula E."/>
            <person name="Courty P.E."/>
            <person name="Kohler A."/>
            <person name="Kuo A."/>
            <person name="LaButti K."/>
            <person name="Pangilinan J."/>
            <person name="Lipzen A."/>
            <person name="Riley R."/>
            <person name="Andreopoulos W."/>
            <person name="He G."/>
            <person name="Johnson J."/>
            <person name="Nolan M."/>
            <person name="Tritt A."/>
            <person name="Barry K.W."/>
            <person name="Grigoriev I.V."/>
            <person name="Nagy L.G."/>
            <person name="Hibbett D."/>
            <person name="Henrissat B."/>
            <person name="Matheny P.B."/>
            <person name="Labbe J."/>
            <person name="Martin F.M."/>
        </authorList>
    </citation>
    <scope>NUCLEOTIDE SEQUENCE</scope>
    <source>
        <strain evidence="1">HHB10654</strain>
    </source>
</reference>
<accession>A0ACB8T4W0</accession>
<dbReference type="EMBL" id="MU277202">
    <property type="protein sequence ID" value="KAI0063542.1"/>
    <property type="molecule type" value="Genomic_DNA"/>
</dbReference>
<gene>
    <name evidence="1" type="ORF">BV25DRAFT_1801743</name>
</gene>
<protein>
    <submittedName>
        <fullName evidence="1">SNase-domain-containing protein</fullName>
    </submittedName>
</protein>
<comment type="caution">
    <text evidence="1">The sequence shown here is derived from an EMBL/GenBank/DDBJ whole genome shotgun (WGS) entry which is preliminary data.</text>
</comment>
<evidence type="ECO:0000313" key="2">
    <source>
        <dbReference type="Proteomes" id="UP000814140"/>
    </source>
</evidence>
<dbReference type="Proteomes" id="UP000814140">
    <property type="component" value="Unassembled WGS sequence"/>
</dbReference>
<proteinExistence type="predicted"/>
<organism evidence="1 2">
    <name type="scientific">Artomyces pyxidatus</name>
    <dbReference type="NCBI Taxonomy" id="48021"/>
    <lineage>
        <taxon>Eukaryota</taxon>
        <taxon>Fungi</taxon>
        <taxon>Dikarya</taxon>
        <taxon>Basidiomycota</taxon>
        <taxon>Agaricomycotina</taxon>
        <taxon>Agaricomycetes</taxon>
        <taxon>Russulales</taxon>
        <taxon>Auriscalpiaceae</taxon>
        <taxon>Artomyces</taxon>
    </lineage>
</organism>
<sequence length="304" mass="34012">MPSLSWPSWSKSTSADPPEPAKPPPYLTEDSNEFPLTLPEDLKALPAETLVLAAFLVGSASTLAAAAVHKRYVKRIPNSEWITPDIMGRKRWIKGVVTSVGDADNFRIYHTPGIGWKWPLKFRRVPSAVKELKDKTIHIRMAGVDAPEAAHFGRPAQPYAEEALSWLKNQVEGKTVYCQVLRKDQYSRIVAIPLLSPRIFPGFIASGKCIPLEMLRAGWVEVYEQSGAEYGRWGKDEFMRIQAEAQTSKRGMWKHGTTAESPSEYKRRYRTGEDAAQTVTSQTDEPATPGLFGRLLSRLFGPRS</sequence>
<reference evidence="1" key="1">
    <citation type="submission" date="2021-03" db="EMBL/GenBank/DDBJ databases">
        <authorList>
            <consortium name="DOE Joint Genome Institute"/>
            <person name="Ahrendt S."/>
            <person name="Looney B.P."/>
            <person name="Miyauchi S."/>
            <person name="Morin E."/>
            <person name="Drula E."/>
            <person name="Courty P.E."/>
            <person name="Chicoki N."/>
            <person name="Fauchery L."/>
            <person name="Kohler A."/>
            <person name="Kuo A."/>
            <person name="Labutti K."/>
            <person name="Pangilinan J."/>
            <person name="Lipzen A."/>
            <person name="Riley R."/>
            <person name="Andreopoulos W."/>
            <person name="He G."/>
            <person name="Johnson J."/>
            <person name="Barry K.W."/>
            <person name="Grigoriev I.V."/>
            <person name="Nagy L."/>
            <person name="Hibbett D."/>
            <person name="Henrissat B."/>
            <person name="Matheny P.B."/>
            <person name="Labbe J."/>
            <person name="Martin F."/>
        </authorList>
    </citation>
    <scope>NUCLEOTIDE SEQUENCE</scope>
    <source>
        <strain evidence="1">HHB10654</strain>
    </source>
</reference>
<evidence type="ECO:0000313" key="1">
    <source>
        <dbReference type="EMBL" id="KAI0063542.1"/>
    </source>
</evidence>
<keyword evidence="2" id="KW-1185">Reference proteome</keyword>
<name>A0ACB8T4W0_9AGAM</name>